<gene>
    <name evidence="1" type="ORF">QBC46DRAFT_417286</name>
</gene>
<reference evidence="2" key="1">
    <citation type="journal article" date="2023" name="Mol. Phylogenet. Evol.">
        <title>Genome-scale phylogeny and comparative genomics of the fungal order Sordariales.</title>
        <authorList>
            <person name="Hensen N."/>
            <person name="Bonometti L."/>
            <person name="Westerberg I."/>
            <person name="Brannstrom I.O."/>
            <person name="Guillou S."/>
            <person name="Cros-Aarteil S."/>
            <person name="Calhoun S."/>
            <person name="Haridas S."/>
            <person name="Kuo A."/>
            <person name="Mondo S."/>
            <person name="Pangilinan J."/>
            <person name="Riley R."/>
            <person name="LaButti K."/>
            <person name="Andreopoulos B."/>
            <person name="Lipzen A."/>
            <person name="Chen C."/>
            <person name="Yan M."/>
            <person name="Daum C."/>
            <person name="Ng V."/>
            <person name="Clum A."/>
            <person name="Steindorff A."/>
            <person name="Ohm R.A."/>
            <person name="Martin F."/>
            <person name="Silar P."/>
            <person name="Natvig D.O."/>
            <person name="Lalanne C."/>
            <person name="Gautier V."/>
            <person name="Ament-Velasquez S.L."/>
            <person name="Kruys A."/>
            <person name="Hutchinson M.I."/>
            <person name="Powell A.J."/>
            <person name="Barry K."/>
            <person name="Miller A.N."/>
            <person name="Grigoriev I.V."/>
            <person name="Debuchy R."/>
            <person name="Gladieux P."/>
            <person name="Hiltunen Thoren M."/>
            <person name="Johannesson H."/>
        </authorList>
    </citation>
    <scope>NUCLEOTIDE SEQUENCE [LARGE SCALE GENOMIC DNA]</scope>
    <source>
        <strain evidence="2">CBS 340.73</strain>
    </source>
</reference>
<dbReference type="AlphaFoldDB" id="A0AAN6S1Y4"/>
<proteinExistence type="predicted"/>
<evidence type="ECO:0000313" key="2">
    <source>
        <dbReference type="Proteomes" id="UP001303473"/>
    </source>
</evidence>
<organism evidence="1 2">
    <name type="scientific">Diplogelasinospora grovesii</name>
    <dbReference type="NCBI Taxonomy" id="303347"/>
    <lineage>
        <taxon>Eukaryota</taxon>
        <taxon>Fungi</taxon>
        <taxon>Dikarya</taxon>
        <taxon>Ascomycota</taxon>
        <taxon>Pezizomycotina</taxon>
        <taxon>Sordariomycetes</taxon>
        <taxon>Sordariomycetidae</taxon>
        <taxon>Sordariales</taxon>
        <taxon>Diplogelasinosporaceae</taxon>
        <taxon>Diplogelasinospora</taxon>
    </lineage>
</organism>
<dbReference type="EMBL" id="MU853865">
    <property type="protein sequence ID" value="KAK3937023.1"/>
    <property type="molecule type" value="Genomic_DNA"/>
</dbReference>
<evidence type="ECO:0000313" key="1">
    <source>
        <dbReference type="EMBL" id="KAK3937023.1"/>
    </source>
</evidence>
<comment type="caution">
    <text evidence="1">The sequence shown here is derived from an EMBL/GenBank/DDBJ whole genome shotgun (WGS) entry which is preliminary data.</text>
</comment>
<keyword evidence="2" id="KW-1185">Reference proteome</keyword>
<sequence length="144" mass="16020">MDAQSLSLMSDPNNDCLSLSGLSLSRISHRDEHEVKKLLGACMTDGGFYLGLDQRSDNAGSARHHHLLSVAEKVFSLTSEILDMLEEENLHWERDKWRDLQIGGYVHLSNIRAGNAIKIDLMLTPGGRTTWDGMRGIEMSLPGD</sequence>
<name>A0AAN6S1Y4_9PEZI</name>
<dbReference type="Proteomes" id="UP001303473">
    <property type="component" value="Unassembled WGS sequence"/>
</dbReference>
<accession>A0AAN6S1Y4</accession>
<protein>
    <submittedName>
        <fullName evidence="1">Uncharacterized protein</fullName>
    </submittedName>
</protein>